<accession>A0AB36B6A3</accession>
<feature type="transmembrane region" description="Helical" evidence="2">
    <location>
        <begin position="209"/>
        <end position="229"/>
    </location>
</feature>
<feature type="compositionally biased region" description="Polar residues" evidence="1">
    <location>
        <begin position="75"/>
        <end position="97"/>
    </location>
</feature>
<proteinExistence type="predicted"/>
<evidence type="ECO:0000313" key="6">
    <source>
        <dbReference type="Proteomes" id="UP000604383"/>
    </source>
</evidence>
<evidence type="ECO:0000256" key="3">
    <source>
        <dbReference type="SAM" id="SignalP"/>
    </source>
</evidence>
<feature type="signal peptide" evidence="3">
    <location>
        <begin position="1"/>
        <end position="37"/>
    </location>
</feature>
<feature type="region of interest" description="Disordered" evidence="1">
    <location>
        <begin position="49"/>
        <end position="131"/>
    </location>
</feature>
<dbReference type="InterPro" id="IPR025376">
    <property type="entry name" value="CD1107-like_dom"/>
</dbReference>
<sequence length="275" mass="30704">MKDKLGKKKPIVSVIGIMLAVMMCFGISLSSSQTVYAADGGMVIEEKKDDTIKESDSKKDEKTEIRYPNKLTPKPISTNSEVGTSTNGNEQKNNNKGVATPPSKARGTVTENKDNANKDYPIHNGEDKSNSDYSADARQFITFTTKNGKVFHLVINHDEESENVMLLTEVSEDDLLNMVEKKEVPKKDVVKEEFVDEEVKPIKQEESDMGTYIIIALAVLGALGAGYYLKVVKKKEKEEVEALENDDDDDNFFSEVDENEIDSENSEEETEDNEE</sequence>
<feature type="domain" description="Mobile element protein CD1107-like" evidence="4">
    <location>
        <begin position="134"/>
        <end position="187"/>
    </location>
</feature>
<keyword evidence="3" id="KW-0732">Signal</keyword>
<keyword evidence="2" id="KW-1133">Transmembrane helix</keyword>
<feature type="compositionally biased region" description="Basic and acidic residues" evidence="1">
    <location>
        <begin position="111"/>
        <end position="130"/>
    </location>
</feature>
<feature type="compositionally biased region" description="Basic and acidic residues" evidence="1">
    <location>
        <begin position="49"/>
        <end position="67"/>
    </location>
</feature>
<name>A0AB36B6A3_CLOIN</name>
<dbReference type="Pfam" id="PF14283">
    <property type="entry name" value="CD1107-like"/>
    <property type="match status" value="1"/>
</dbReference>
<keyword evidence="2" id="KW-0472">Membrane</keyword>
<reference evidence="5" key="1">
    <citation type="journal article" date="2019" name="Nat. Med.">
        <title>A library of human gut bacterial isolates paired with longitudinal multiomics data enables mechanistic microbiome research.</title>
        <authorList>
            <person name="Poyet M."/>
            <person name="Groussin M."/>
            <person name="Gibbons S.M."/>
            <person name="Avila-Pacheco J."/>
            <person name="Jiang X."/>
            <person name="Kearney S.M."/>
            <person name="Perrotta A.R."/>
            <person name="Berdy B."/>
            <person name="Zhao S."/>
            <person name="Lieberman T.D."/>
            <person name="Swanson P.K."/>
            <person name="Smith M."/>
            <person name="Roesemann S."/>
            <person name="Alexander J.E."/>
            <person name="Rich S.A."/>
            <person name="Livny J."/>
            <person name="Vlamakis H."/>
            <person name="Clish C."/>
            <person name="Bullock K."/>
            <person name="Deik A."/>
            <person name="Scott J."/>
            <person name="Pierce K.A."/>
            <person name="Xavier R.J."/>
            <person name="Alm E.J."/>
        </authorList>
    </citation>
    <scope>NUCLEOTIDE SEQUENCE</scope>
    <source>
        <strain evidence="5">BIOML-A12</strain>
    </source>
</reference>
<feature type="region of interest" description="Disordered" evidence="1">
    <location>
        <begin position="239"/>
        <end position="275"/>
    </location>
</feature>
<feature type="chain" id="PRO_5044215259" evidence="3">
    <location>
        <begin position="38"/>
        <end position="275"/>
    </location>
</feature>
<keyword evidence="2" id="KW-0812">Transmembrane</keyword>
<evidence type="ECO:0000313" key="5">
    <source>
        <dbReference type="EMBL" id="MZH56038.1"/>
    </source>
</evidence>
<organism evidence="5 6">
    <name type="scientific">Clostridium innocuum</name>
    <dbReference type="NCBI Taxonomy" id="1522"/>
    <lineage>
        <taxon>Bacteria</taxon>
        <taxon>Bacillati</taxon>
        <taxon>Bacillota</taxon>
        <taxon>Clostridia</taxon>
        <taxon>Eubacteriales</taxon>
        <taxon>Clostridiaceae</taxon>
        <taxon>Clostridium</taxon>
    </lineage>
</organism>
<dbReference type="AlphaFoldDB" id="A0AB36B6A3"/>
<evidence type="ECO:0000256" key="2">
    <source>
        <dbReference type="SAM" id="Phobius"/>
    </source>
</evidence>
<protein>
    <submittedName>
        <fullName evidence="5">DUF4366 domain-containing protein</fullName>
    </submittedName>
</protein>
<evidence type="ECO:0000256" key="1">
    <source>
        <dbReference type="SAM" id="MobiDB-lite"/>
    </source>
</evidence>
<gene>
    <name evidence="5" type="ORF">GT664_09780</name>
</gene>
<evidence type="ECO:0000259" key="4">
    <source>
        <dbReference type="Pfam" id="PF14283"/>
    </source>
</evidence>
<comment type="caution">
    <text evidence="5">The sequence shown here is derived from an EMBL/GenBank/DDBJ whole genome shotgun (WGS) entry which is preliminary data.</text>
</comment>
<feature type="compositionally biased region" description="Acidic residues" evidence="1">
    <location>
        <begin position="241"/>
        <end position="275"/>
    </location>
</feature>
<dbReference type="Proteomes" id="UP000604383">
    <property type="component" value="Unassembled WGS sequence"/>
</dbReference>
<dbReference type="RefSeq" id="WP_161129139.1">
    <property type="nucleotide sequence ID" value="NZ_WWTN01000014.1"/>
</dbReference>
<dbReference type="EMBL" id="WWTN01000014">
    <property type="protein sequence ID" value="MZH56038.1"/>
    <property type="molecule type" value="Genomic_DNA"/>
</dbReference>